<feature type="transmembrane region" description="Helical" evidence="1">
    <location>
        <begin position="28"/>
        <end position="50"/>
    </location>
</feature>
<gene>
    <name evidence="3" type="primary">Ephx3</name>
    <name evidence="3" type="ORF">PODPOD_R15846</name>
</gene>
<evidence type="ECO:0000313" key="4">
    <source>
        <dbReference type="Proteomes" id="UP000555275"/>
    </source>
</evidence>
<sequence>MFLSLCSLLLAPTRVLLALRHLLARLALAVATVVAGVAAGLWGLGVLLRWGPRRTFQWRDSGLRLHYVTRGPTTAPLMLLLHGFPQNWFCWRYLLEEFGTQYRLVALDLRGYGASEKPPGKDNYRLEILLEDVRQVIEALGTPNGQDGGTAAADVTAAAPKCILVGHNLGGLLAWELATSHPAMVEKLIIMDAPHRAVMPGFMVSHPTQLLHSGYIFLFQLPWLPELLLSLADFELVKTILRGPWTGIQNPEQQLTEQELDAYIYSLSQPGGLTPAINCYRNFF</sequence>
<dbReference type="Proteomes" id="UP000555275">
    <property type="component" value="Unassembled WGS sequence"/>
</dbReference>
<dbReference type="PANTHER" id="PTHR43329">
    <property type="entry name" value="EPOXIDE HYDROLASE"/>
    <property type="match status" value="1"/>
</dbReference>
<protein>
    <submittedName>
        <fullName evidence="3">EPHX3 hydrolase</fullName>
    </submittedName>
</protein>
<dbReference type="InterPro" id="IPR029058">
    <property type="entry name" value="AB_hydrolase_fold"/>
</dbReference>
<evidence type="ECO:0000256" key="1">
    <source>
        <dbReference type="SAM" id="Phobius"/>
    </source>
</evidence>
<dbReference type="Gene3D" id="3.40.50.1820">
    <property type="entry name" value="alpha/beta hydrolase"/>
    <property type="match status" value="1"/>
</dbReference>
<keyword evidence="4" id="KW-1185">Reference proteome</keyword>
<dbReference type="Pfam" id="PF12697">
    <property type="entry name" value="Abhydrolase_6"/>
    <property type="match status" value="1"/>
</dbReference>
<dbReference type="AlphaFoldDB" id="A0A7L0TIN1"/>
<evidence type="ECO:0000259" key="2">
    <source>
        <dbReference type="Pfam" id="PF12697"/>
    </source>
</evidence>
<keyword evidence="3" id="KW-0378">Hydrolase</keyword>
<evidence type="ECO:0000313" key="3">
    <source>
        <dbReference type="EMBL" id="NXL54584.1"/>
    </source>
</evidence>
<reference evidence="3 4" key="1">
    <citation type="submission" date="2019-09" db="EMBL/GenBank/DDBJ databases">
        <title>Bird 10,000 Genomes (B10K) Project - Family phase.</title>
        <authorList>
            <person name="Zhang G."/>
        </authorList>
    </citation>
    <scope>NUCLEOTIDE SEQUENCE [LARGE SCALE GENOMIC DNA]</scope>
    <source>
        <strain evidence="3">B10K-DU-009-04</strain>
        <tissue evidence="3">Mixed tissue sample</tissue>
    </source>
</reference>
<organism evidence="3 4">
    <name type="scientific">Podilymbus podiceps</name>
    <name type="common">Pied-billed grebe</name>
    <dbReference type="NCBI Taxonomy" id="9252"/>
    <lineage>
        <taxon>Eukaryota</taxon>
        <taxon>Metazoa</taxon>
        <taxon>Chordata</taxon>
        <taxon>Craniata</taxon>
        <taxon>Vertebrata</taxon>
        <taxon>Euteleostomi</taxon>
        <taxon>Archelosauria</taxon>
        <taxon>Archosauria</taxon>
        <taxon>Dinosauria</taxon>
        <taxon>Saurischia</taxon>
        <taxon>Theropoda</taxon>
        <taxon>Coelurosauria</taxon>
        <taxon>Aves</taxon>
        <taxon>Neognathae</taxon>
        <taxon>Neoaves</taxon>
        <taxon>Mirandornithes</taxon>
        <taxon>Podicipediformes</taxon>
        <taxon>Podicipedidae</taxon>
        <taxon>Podilymbus</taxon>
    </lineage>
</organism>
<name>A0A7L0TIN1_PODPO</name>
<dbReference type="OrthoDB" id="408373at2759"/>
<accession>A0A7L0TIN1</accession>
<comment type="caution">
    <text evidence="3">The sequence shown here is derived from an EMBL/GenBank/DDBJ whole genome shotgun (WGS) entry which is preliminary data.</text>
</comment>
<feature type="domain" description="AB hydrolase-1" evidence="2">
    <location>
        <begin position="79"/>
        <end position="224"/>
    </location>
</feature>
<dbReference type="EMBL" id="VXAO01003299">
    <property type="protein sequence ID" value="NXL54584.1"/>
    <property type="molecule type" value="Genomic_DNA"/>
</dbReference>
<dbReference type="SUPFAM" id="SSF53474">
    <property type="entry name" value="alpha/beta-Hydrolases"/>
    <property type="match status" value="1"/>
</dbReference>
<keyword evidence="1" id="KW-0472">Membrane</keyword>
<keyword evidence="1" id="KW-0812">Transmembrane</keyword>
<keyword evidence="1" id="KW-1133">Transmembrane helix</keyword>
<dbReference type="InterPro" id="IPR000073">
    <property type="entry name" value="AB_hydrolase_1"/>
</dbReference>
<feature type="non-terminal residue" evidence="3">
    <location>
        <position position="1"/>
    </location>
</feature>
<proteinExistence type="predicted"/>
<dbReference type="GO" id="GO:0004301">
    <property type="term" value="F:epoxide hydrolase activity"/>
    <property type="evidence" value="ECO:0007669"/>
    <property type="project" value="UniProtKB-ARBA"/>
</dbReference>
<feature type="non-terminal residue" evidence="3">
    <location>
        <position position="284"/>
    </location>
</feature>